<comment type="caution">
    <text evidence="5">The sequence shown here is derived from an EMBL/GenBank/DDBJ whole genome shotgun (WGS) entry which is preliminary data.</text>
</comment>
<dbReference type="Pfam" id="PF23278">
    <property type="entry name" value="Piwi_N"/>
    <property type="match status" value="1"/>
</dbReference>
<dbReference type="Pfam" id="PF02170">
    <property type="entry name" value="PAZ"/>
    <property type="match status" value="1"/>
</dbReference>
<dbReference type="Gene3D" id="3.30.420.10">
    <property type="entry name" value="Ribonuclease H-like superfamily/Ribonuclease H"/>
    <property type="match status" value="1"/>
</dbReference>
<feature type="compositionally biased region" description="Basic and acidic residues" evidence="2">
    <location>
        <begin position="122"/>
        <end position="132"/>
    </location>
</feature>
<gene>
    <name evidence="5" type="ORF">ODALV1_LOCUS21300</name>
</gene>
<keyword evidence="6" id="KW-1185">Reference proteome</keyword>
<dbReference type="InterPro" id="IPR012337">
    <property type="entry name" value="RNaseH-like_sf"/>
</dbReference>
<organism evidence="5 6">
    <name type="scientific">Orchesella dallaii</name>
    <dbReference type="NCBI Taxonomy" id="48710"/>
    <lineage>
        <taxon>Eukaryota</taxon>
        <taxon>Metazoa</taxon>
        <taxon>Ecdysozoa</taxon>
        <taxon>Arthropoda</taxon>
        <taxon>Hexapoda</taxon>
        <taxon>Collembola</taxon>
        <taxon>Entomobryomorpha</taxon>
        <taxon>Entomobryoidea</taxon>
        <taxon>Orchesellidae</taxon>
        <taxon>Orchesellinae</taxon>
        <taxon>Orchesella</taxon>
    </lineage>
</organism>
<feature type="compositionally biased region" description="Basic and acidic residues" evidence="2">
    <location>
        <begin position="141"/>
        <end position="165"/>
    </location>
</feature>
<feature type="compositionally biased region" description="Basic and acidic residues" evidence="2">
    <location>
        <begin position="64"/>
        <end position="109"/>
    </location>
</feature>
<dbReference type="PROSITE" id="PS50822">
    <property type="entry name" value="PIWI"/>
    <property type="match status" value="1"/>
</dbReference>
<feature type="compositionally biased region" description="Basic and acidic residues" evidence="2">
    <location>
        <begin position="309"/>
        <end position="319"/>
    </location>
</feature>
<dbReference type="InterPro" id="IPR036397">
    <property type="entry name" value="RNaseH_sf"/>
</dbReference>
<dbReference type="PROSITE" id="PS50821">
    <property type="entry name" value="PAZ"/>
    <property type="match status" value="1"/>
</dbReference>
<dbReference type="SUPFAM" id="SSF53098">
    <property type="entry name" value="Ribonuclease H-like"/>
    <property type="match status" value="1"/>
</dbReference>
<reference evidence="5 6" key="1">
    <citation type="submission" date="2024-08" db="EMBL/GenBank/DDBJ databases">
        <authorList>
            <person name="Cucini C."/>
            <person name="Frati F."/>
        </authorList>
    </citation>
    <scope>NUCLEOTIDE SEQUENCE [LARGE SCALE GENOMIC DNA]</scope>
</reference>
<sequence length="1131" mass="129039">MKRSEPLSSLSELGDTKRHRGEGDSDHRQGERRSSSFHRDRGDHEDRRREENGSSSSSQRDRHRRDEVKGRSESSTQRDQHKRDEDKGRIDSSSSHRDRHRRDEEKGRSESSTSSSQRDRHRRENDQGHRDTSSSSHRTGRNRDRDASHRDFRHYERDESRSRDSSRHHHHRQEQGPFHMDNQQPSNSRAPFDERGGSSNRGGRRGEGESRPPSSQGRPSYVASNSSDSEFGNAKNGVTSRESCTPQENSSSHQENGHHQNESALPQPQPQQSADPNGPPHHLAGPSRPLSTHGDDDTRSIASNGSSRRGREGAIESRRGRGGGRGRGRGTAARRRSAAEEFDLVVSRPQTEEGRVMSKQAVLGTSRPVHLQTNYFEVACRPNWCIHHYRVDFKPDETDTWIKKRLFRQHMQNLPVCVFDGSSLYVTQRLDPDPMTLVSTRTHENDQSLEQFELNIRLVGDLAPTDGMYLQLFNILVRQCLETMNLEEMGRHFYDRHKAIRIEGLRLELWPGYKTSMRNHENSILLGVELTNKVLRLDNCLQIMNMAGGRDNDQNRVRNAIIGNIVMTNYNRKTYRVDDIAWDLFPTSTFDKQGRATTYLEYFRDRYNVPIQDLHQPLLVSKPKKKDYHRGNMGPIFLVPELCQMTGLTDEMRANTQLMRALSNHMVINPNARVTKLNEFMRKLQTSSNNSTQSQSVSVLEKWGLKFKDRLVELQGHIIPNEKLLFGEGQFEMPNQRYDWSQGFKKKPMYSSVPLNNWVIIVPSSAAWGVDKLINSMQCVARPLKFPIANPLTIHRISSDRPNDYANAVDQVVNQYRDKLQLIFFILPRLSIDSYSAVKKRASVEFGIVSQCLLAPKLQNQQFMSVCTKLVIQINSKLGGEPWGVNIPLRNLMVVGFDVHHCGKRKGSSVGAMVATTSQSQGKFFSTISFHSNKDDVSDKVGADFTKCLYAYSKANNELPGRIIMYRDGVADGQLKYVYETELNNIRASITNVYKSAGKDEPRFTFIVITKKINTRIFSLDRNGEAENPSPGTVVDDVITLPERYDFYLISQHSNRGTVSPVSYNILYDRQGIDADKIQRFTFKLCHMYFNWSGTVTVPAPCQYAKKLAYLTGLALGAPAHERLSHSLHYL</sequence>
<dbReference type="PANTHER" id="PTHR22891">
    <property type="entry name" value="EUKARYOTIC TRANSLATION INITIATION FACTOR 2C"/>
    <property type="match status" value="1"/>
</dbReference>
<evidence type="ECO:0000256" key="1">
    <source>
        <dbReference type="RuleBase" id="RU361178"/>
    </source>
</evidence>
<dbReference type="SMART" id="SM00949">
    <property type="entry name" value="PAZ"/>
    <property type="match status" value="1"/>
</dbReference>
<dbReference type="CDD" id="cd04658">
    <property type="entry name" value="Piwi_piwi-like_Euk"/>
    <property type="match status" value="1"/>
</dbReference>
<dbReference type="Proteomes" id="UP001642540">
    <property type="component" value="Unassembled WGS sequence"/>
</dbReference>
<evidence type="ECO:0000256" key="2">
    <source>
        <dbReference type="SAM" id="MobiDB-lite"/>
    </source>
</evidence>
<feature type="region of interest" description="Disordered" evidence="2">
    <location>
        <begin position="1"/>
        <end position="340"/>
    </location>
</feature>
<dbReference type="InterPro" id="IPR036085">
    <property type="entry name" value="PAZ_dom_sf"/>
</dbReference>
<feature type="domain" description="PAZ" evidence="3">
    <location>
        <begin position="533"/>
        <end position="647"/>
    </location>
</feature>
<dbReference type="SUPFAM" id="SSF101690">
    <property type="entry name" value="PAZ domain"/>
    <property type="match status" value="1"/>
</dbReference>
<protein>
    <submittedName>
        <fullName evidence="5">Uncharacterized protein</fullName>
    </submittedName>
</protein>
<accession>A0ABP1RF22</accession>
<dbReference type="EMBL" id="CAXLJM020000071">
    <property type="protein sequence ID" value="CAL8126172.1"/>
    <property type="molecule type" value="Genomic_DNA"/>
</dbReference>
<feature type="compositionally biased region" description="Basic and acidic residues" evidence="2">
    <location>
        <begin position="21"/>
        <end position="52"/>
    </location>
</feature>
<feature type="compositionally biased region" description="Basic residues" evidence="2">
    <location>
        <begin position="320"/>
        <end position="336"/>
    </location>
</feature>
<feature type="compositionally biased region" description="Polar residues" evidence="2">
    <location>
        <begin position="1"/>
        <end position="11"/>
    </location>
</feature>
<dbReference type="SMART" id="SM00950">
    <property type="entry name" value="Piwi"/>
    <property type="match status" value="1"/>
</dbReference>
<comment type="similarity">
    <text evidence="1">Belongs to the argonaute family.</text>
</comment>
<feature type="domain" description="Piwi" evidence="4">
    <location>
        <begin position="822"/>
        <end position="1117"/>
    </location>
</feature>
<dbReference type="InterPro" id="IPR003165">
    <property type="entry name" value="Piwi"/>
</dbReference>
<evidence type="ECO:0000313" key="5">
    <source>
        <dbReference type="EMBL" id="CAL8126172.1"/>
    </source>
</evidence>
<evidence type="ECO:0000259" key="3">
    <source>
        <dbReference type="PROSITE" id="PS50821"/>
    </source>
</evidence>
<feature type="compositionally biased region" description="Polar residues" evidence="2">
    <location>
        <begin position="216"/>
        <end position="254"/>
    </location>
</feature>
<proteinExistence type="inferred from homology"/>
<dbReference type="InterPro" id="IPR003100">
    <property type="entry name" value="PAZ_dom"/>
</dbReference>
<dbReference type="Gene3D" id="2.170.260.10">
    <property type="entry name" value="paz domain"/>
    <property type="match status" value="1"/>
</dbReference>
<dbReference type="CDD" id="cd02845">
    <property type="entry name" value="PAZ_piwi_like"/>
    <property type="match status" value="1"/>
</dbReference>
<evidence type="ECO:0000313" key="6">
    <source>
        <dbReference type="Proteomes" id="UP001642540"/>
    </source>
</evidence>
<name>A0ABP1RF22_9HEXA</name>
<dbReference type="Gene3D" id="3.40.50.2300">
    <property type="match status" value="1"/>
</dbReference>
<evidence type="ECO:0000259" key="4">
    <source>
        <dbReference type="PROSITE" id="PS50822"/>
    </source>
</evidence>
<dbReference type="Pfam" id="PF02171">
    <property type="entry name" value="Piwi"/>
    <property type="match status" value="1"/>
</dbReference>